<sequence length="77" mass="7921">MKHLLLSKAKVLAQIDTDGVGVDEASGIGVDEASGIGIDGAACIGIDEAACIGIDGAARKKSVLKDFDLKIFQKHIV</sequence>
<evidence type="ECO:0000313" key="1">
    <source>
        <dbReference type="EMBL" id="CAF4958447.1"/>
    </source>
</evidence>
<protein>
    <submittedName>
        <fullName evidence="1">Uncharacterized protein</fullName>
    </submittedName>
</protein>
<feature type="non-terminal residue" evidence="1">
    <location>
        <position position="77"/>
    </location>
</feature>
<reference evidence="1" key="1">
    <citation type="submission" date="2021-02" db="EMBL/GenBank/DDBJ databases">
        <authorList>
            <person name="Nowell W R."/>
        </authorList>
    </citation>
    <scope>NUCLEOTIDE SEQUENCE</scope>
</reference>
<gene>
    <name evidence="1" type="ORF">QYT958_LOCUS34055</name>
</gene>
<organism evidence="1 2">
    <name type="scientific">Rotaria socialis</name>
    <dbReference type="NCBI Taxonomy" id="392032"/>
    <lineage>
        <taxon>Eukaryota</taxon>
        <taxon>Metazoa</taxon>
        <taxon>Spiralia</taxon>
        <taxon>Gnathifera</taxon>
        <taxon>Rotifera</taxon>
        <taxon>Eurotatoria</taxon>
        <taxon>Bdelloidea</taxon>
        <taxon>Philodinida</taxon>
        <taxon>Philodinidae</taxon>
        <taxon>Rotaria</taxon>
    </lineage>
</organism>
<dbReference type="Proteomes" id="UP000663848">
    <property type="component" value="Unassembled WGS sequence"/>
</dbReference>
<proteinExistence type="predicted"/>
<evidence type="ECO:0000313" key="2">
    <source>
        <dbReference type="Proteomes" id="UP000663848"/>
    </source>
</evidence>
<comment type="caution">
    <text evidence="1">The sequence shown here is derived from an EMBL/GenBank/DDBJ whole genome shotgun (WGS) entry which is preliminary data.</text>
</comment>
<dbReference type="AlphaFoldDB" id="A0A821Y8Z4"/>
<accession>A0A821Y8Z4</accession>
<dbReference type="EMBL" id="CAJOBR010023990">
    <property type="protein sequence ID" value="CAF4958447.1"/>
    <property type="molecule type" value="Genomic_DNA"/>
</dbReference>
<name>A0A821Y8Z4_9BILA</name>